<evidence type="ECO:0000313" key="1">
    <source>
        <dbReference type="EMBL" id="KAL1641062.1"/>
    </source>
</evidence>
<evidence type="ECO:0008006" key="3">
    <source>
        <dbReference type="Google" id="ProtNLM"/>
    </source>
</evidence>
<protein>
    <recommendedName>
        <fullName evidence="3">Heterokaryon incompatibility domain-containing protein</fullName>
    </recommendedName>
</protein>
<dbReference type="Proteomes" id="UP001521184">
    <property type="component" value="Unassembled WGS sequence"/>
</dbReference>
<gene>
    <name evidence="1" type="ORF">SLS58_006334</name>
</gene>
<sequence length="486" mass="54773">MLPLVPAEKYLAISHVWSDGLGNQNGNSLPLCQLKRLKRNGPGKRVVLSRMNEVYECADAVLVLDEDLLLTTIHCSKEEKLLRILLSGWTRRLWTLEEGMLARKKLLFAFRDGIEGIPEASDLGEEKVAWDTQSVLDQVLPRRRVMHSAVVNTETDTADNRPWHTLLGAASYRSTSRNIDETICLSHILGLDVSDLVHITDERERMWHFFILLGNLNIKLPQNLLFFSGPKLPFPGFRWAPTSFIDIDNVSGEEEDGMGSDIGSMISRSGGEGCTWSPTGGFEIATNRLRRILSLPPGEPVKRAIFFKERQTWRVIVPKTGPVPEVDGSRSHWNDTAAARIFGSHDPVFRSDGPWAKLADKINGDGMLYLIQRDAFKTSGPAILASSSKGTKHTKALPLPQAHPYEVDLEVQVHCYAIEHGERLPKASINDTWEAYSEEMNDSLEENYKRYFRNDQCTLGSVEIYDAEGTEGYDWRRDGQIKWIVS</sequence>
<reference evidence="1 2" key="1">
    <citation type="journal article" date="2023" name="Plant Dis.">
        <title>First Report of Diplodia intermedia Causing Canker and Dieback Diseases on Apple Trees in Canada.</title>
        <authorList>
            <person name="Ellouze W."/>
            <person name="Ilyukhin E."/>
            <person name="Sulman M."/>
            <person name="Ali S."/>
        </authorList>
    </citation>
    <scope>NUCLEOTIDE SEQUENCE [LARGE SCALE GENOMIC DNA]</scope>
    <source>
        <strain evidence="1 2">M45-28</strain>
    </source>
</reference>
<accession>A0ABR3TNG6</accession>
<evidence type="ECO:0000313" key="2">
    <source>
        <dbReference type="Proteomes" id="UP001521184"/>
    </source>
</evidence>
<dbReference type="PANTHER" id="PTHR39596:SF2">
    <property type="entry name" value="HET DOMAIN PROTEIN (AFU_ORTHOLOGUE AFUA_1G17550)-RELATED"/>
    <property type="match status" value="1"/>
</dbReference>
<proteinExistence type="predicted"/>
<comment type="caution">
    <text evidence="1">The sequence shown here is derived from an EMBL/GenBank/DDBJ whole genome shotgun (WGS) entry which is preliminary data.</text>
</comment>
<keyword evidence="2" id="KW-1185">Reference proteome</keyword>
<organism evidence="1 2">
    <name type="scientific">Diplodia intermedia</name>
    <dbReference type="NCBI Taxonomy" id="856260"/>
    <lineage>
        <taxon>Eukaryota</taxon>
        <taxon>Fungi</taxon>
        <taxon>Dikarya</taxon>
        <taxon>Ascomycota</taxon>
        <taxon>Pezizomycotina</taxon>
        <taxon>Dothideomycetes</taxon>
        <taxon>Dothideomycetes incertae sedis</taxon>
        <taxon>Botryosphaeriales</taxon>
        <taxon>Botryosphaeriaceae</taxon>
        <taxon>Diplodia</taxon>
    </lineage>
</organism>
<dbReference type="PANTHER" id="PTHR39596">
    <property type="match status" value="1"/>
</dbReference>
<name>A0ABR3TNG6_9PEZI</name>
<dbReference type="EMBL" id="JAKEKT020000043">
    <property type="protein sequence ID" value="KAL1641062.1"/>
    <property type="molecule type" value="Genomic_DNA"/>
</dbReference>